<accession>A0A2V3UIE7</accession>
<evidence type="ECO:0000256" key="6">
    <source>
        <dbReference type="ARBA" id="ARBA00007389"/>
    </source>
</evidence>
<dbReference type="AlphaFoldDB" id="A0A2V3UIE7"/>
<dbReference type="GO" id="GO:0008927">
    <property type="term" value="F:mannonate dehydratase activity"/>
    <property type="evidence" value="ECO:0007669"/>
    <property type="project" value="UniProtKB-EC"/>
</dbReference>
<evidence type="ECO:0000256" key="1">
    <source>
        <dbReference type="ARBA" id="ARBA00001794"/>
    </source>
</evidence>
<keyword evidence="10" id="KW-0456">Lyase</keyword>
<evidence type="ECO:0000256" key="10">
    <source>
        <dbReference type="ARBA" id="ARBA00023239"/>
    </source>
</evidence>
<evidence type="ECO:0000313" key="12">
    <source>
        <dbReference type="Proteomes" id="UP000248021"/>
    </source>
</evidence>
<name>A0A2V3UIE7_9HYPH</name>
<comment type="caution">
    <text evidence="11">The sequence shown here is derived from an EMBL/GenBank/DDBJ whole genome shotgun (WGS) entry which is preliminary data.</text>
</comment>
<comment type="cofactor">
    <cofactor evidence="3">
        <name>Fe(2+)</name>
        <dbReference type="ChEBI" id="CHEBI:29033"/>
    </cofactor>
</comment>
<keyword evidence="8" id="KW-0408">Iron</keyword>
<comment type="catalytic activity">
    <reaction evidence="1">
        <text>D-mannonate = 2-dehydro-3-deoxy-D-gluconate + H2O</text>
        <dbReference type="Rhea" id="RHEA:20097"/>
        <dbReference type="ChEBI" id="CHEBI:15377"/>
        <dbReference type="ChEBI" id="CHEBI:17767"/>
        <dbReference type="ChEBI" id="CHEBI:57990"/>
        <dbReference type="EC" id="4.2.1.8"/>
    </reaction>
</comment>
<evidence type="ECO:0000256" key="5">
    <source>
        <dbReference type="ARBA" id="ARBA00004892"/>
    </source>
</evidence>
<dbReference type="PANTHER" id="PTHR30387">
    <property type="entry name" value="MANNONATE DEHYDRATASE"/>
    <property type="match status" value="1"/>
</dbReference>
<evidence type="ECO:0000256" key="2">
    <source>
        <dbReference type="ARBA" id="ARBA00001936"/>
    </source>
</evidence>
<dbReference type="UniPathway" id="UPA00246"/>
<keyword evidence="12" id="KW-1185">Reference proteome</keyword>
<dbReference type="SUPFAM" id="SSF51658">
    <property type="entry name" value="Xylose isomerase-like"/>
    <property type="match status" value="1"/>
</dbReference>
<comment type="similarity">
    <text evidence="6">Belongs to the mannonate dehydratase family.</text>
</comment>
<dbReference type="Pfam" id="PF03786">
    <property type="entry name" value="UxuA"/>
    <property type="match status" value="1"/>
</dbReference>
<dbReference type="PANTHER" id="PTHR30387:SF2">
    <property type="entry name" value="MANNONATE DEHYDRATASE"/>
    <property type="match status" value="1"/>
</dbReference>
<dbReference type="Gene3D" id="3.20.20.150">
    <property type="entry name" value="Divalent-metal-dependent TIM barrel enzymes"/>
    <property type="match status" value="1"/>
</dbReference>
<reference evidence="11 12" key="1">
    <citation type="submission" date="2018-05" db="EMBL/GenBank/DDBJ databases">
        <title>Genomic Encyclopedia of Type Strains, Phase IV (KMG-IV): sequencing the most valuable type-strain genomes for metagenomic binning, comparative biology and taxonomic classification.</title>
        <authorList>
            <person name="Goeker M."/>
        </authorList>
    </citation>
    <scope>NUCLEOTIDE SEQUENCE [LARGE SCALE GENOMIC DNA]</scope>
    <source>
        <strain evidence="11 12">DSM 6462</strain>
    </source>
</reference>
<dbReference type="GO" id="GO:0008198">
    <property type="term" value="F:ferrous iron binding"/>
    <property type="evidence" value="ECO:0007669"/>
    <property type="project" value="TreeGrafter"/>
</dbReference>
<dbReference type="InterPro" id="IPR036237">
    <property type="entry name" value="Xyl_isomerase-like_sf"/>
</dbReference>
<dbReference type="RefSeq" id="WP_110375122.1">
    <property type="nucleotide sequence ID" value="NZ_JAHBRY010000001.1"/>
</dbReference>
<gene>
    <name evidence="11" type="ORF">C7450_105136</name>
</gene>
<dbReference type="OrthoDB" id="9780250at2"/>
<dbReference type="GO" id="GO:0030145">
    <property type="term" value="F:manganese ion binding"/>
    <property type="evidence" value="ECO:0007669"/>
    <property type="project" value="TreeGrafter"/>
</dbReference>
<evidence type="ECO:0000256" key="3">
    <source>
        <dbReference type="ARBA" id="ARBA00001954"/>
    </source>
</evidence>
<sequence length="335" mass="37565">MFVGTQFKARTDDDFRVMAQLGVRHVCADPPGNPHDWTFDDLERHRAHIESFGLVLDMVELPLNSRPIEESRSPHILLGKSPERDREIDSICTLLDRVARAGIPAVKYNMNIIGIPRTAPEAGRGGSINEAFRWDKADHEAAPGRAGMLPEDENWERIDYFLARVVPVATAAKVRLACHPHDPYTPPGYRGVTRVLGTVEGLKRFVTMHESPFHGLNFCQGTVGEMLDDPAREIGEVIRWFGERGKLFNVHFRNIRGRRLDFMETFPDEGDMDMVAALRLYADVGYKYMVMPDHAPKVSGADPQGTAFAFCYGYIIGAMQALGLDPHGPKRAPRD</sequence>
<dbReference type="GO" id="GO:0042840">
    <property type="term" value="P:D-glucuronate catabolic process"/>
    <property type="evidence" value="ECO:0007669"/>
    <property type="project" value="TreeGrafter"/>
</dbReference>
<evidence type="ECO:0000256" key="4">
    <source>
        <dbReference type="ARBA" id="ARBA00002713"/>
    </source>
</evidence>
<proteinExistence type="inferred from homology"/>
<keyword evidence="9" id="KW-0464">Manganese</keyword>
<dbReference type="EMBL" id="QJJK01000005">
    <property type="protein sequence ID" value="PXW58788.1"/>
    <property type="molecule type" value="Genomic_DNA"/>
</dbReference>
<dbReference type="InterPro" id="IPR004628">
    <property type="entry name" value="Man_deHydtase"/>
</dbReference>
<dbReference type="Proteomes" id="UP000248021">
    <property type="component" value="Unassembled WGS sequence"/>
</dbReference>
<comment type="cofactor">
    <cofactor evidence="2">
        <name>Mn(2+)</name>
        <dbReference type="ChEBI" id="CHEBI:29035"/>
    </cofactor>
</comment>
<evidence type="ECO:0000256" key="8">
    <source>
        <dbReference type="ARBA" id="ARBA00023004"/>
    </source>
</evidence>
<organism evidence="11 12">
    <name type="scientific">Chelatococcus asaccharovorans</name>
    <dbReference type="NCBI Taxonomy" id="28210"/>
    <lineage>
        <taxon>Bacteria</taxon>
        <taxon>Pseudomonadati</taxon>
        <taxon>Pseudomonadota</taxon>
        <taxon>Alphaproteobacteria</taxon>
        <taxon>Hyphomicrobiales</taxon>
        <taxon>Chelatococcaceae</taxon>
        <taxon>Chelatococcus</taxon>
    </lineage>
</organism>
<comment type="function">
    <text evidence="4">Catalyzes the dehydration of D-mannonate.</text>
</comment>
<evidence type="ECO:0000313" key="11">
    <source>
        <dbReference type="EMBL" id="PXW58788.1"/>
    </source>
</evidence>
<evidence type="ECO:0000256" key="7">
    <source>
        <dbReference type="ARBA" id="ARBA00012927"/>
    </source>
</evidence>
<comment type="pathway">
    <text evidence="5">Carbohydrate metabolism; pentose and glucuronate interconversion.</text>
</comment>
<protein>
    <recommendedName>
        <fullName evidence="7">mannonate dehydratase</fullName>
        <ecNumber evidence="7">4.2.1.8</ecNumber>
    </recommendedName>
</protein>
<dbReference type="EC" id="4.2.1.8" evidence="7"/>
<evidence type="ECO:0000256" key="9">
    <source>
        <dbReference type="ARBA" id="ARBA00023211"/>
    </source>
</evidence>